<gene>
    <name evidence="2" type="ORF">L207DRAFT_586664</name>
</gene>
<evidence type="ECO:0000256" key="1">
    <source>
        <dbReference type="SAM" id="MobiDB-lite"/>
    </source>
</evidence>
<proteinExistence type="predicted"/>
<dbReference type="Proteomes" id="UP000235786">
    <property type="component" value="Unassembled WGS sequence"/>
</dbReference>
<reference evidence="2 3" key="1">
    <citation type="submission" date="2016-04" db="EMBL/GenBank/DDBJ databases">
        <title>A degradative enzymes factory behind the ericoid mycorrhizal symbiosis.</title>
        <authorList>
            <consortium name="DOE Joint Genome Institute"/>
            <person name="Martino E."/>
            <person name="Morin E."/>
            <person name="Grelet G."/>
            <person name="Kuo A."/>
            <person name="Kohler A."/>
            <person name="Daghino S."/>
            <person name="Barry K."/>
            <person name="Choi C."/>
            <person name="Cichocki N."/>
            <person name="Clum A."/>
            <person name="Copeland A."/>
            <person name="Hainaut M."/>
            <person name="Haridas S."/>
            <person name="Labutti K."/>
            <person name="Lindquist E."/>
            <person name="Lipzen A."/>
            <person name="Khouja H.-R."/>
            <person name="Murat C."/>
            <person name="Ohm R."/>
            <person name="Olson A."/>
            <person name="Spatafora J."/>
            <person name="Veneault-Fourrey C."/>
            <person name="Henrissat B."/>
            <person name="Grigoriev I."/>
            <person name="Martin F."/>
            <person name="Perotto S."/>
        </authorList>
    </citation>
    <scope>NUCLEOTIDE SEQUENCE [LARGE SCALE GENOMIC DNA]</scope>
    <source>
        <strain evidence="2 3">F</strain>
    </source>
</reference>
<keyword evidence="3" id="KW-1185">Reference proteome</keyword>
<evidence type="ECO:0000313" key="3">
    <source>
        <dbReference type="Proteomes" id="UP000235786"/>
    </source>
</evidence>
<name>A0A2J6REN4_HYAVF</name>
<feature type="region of interest" description="Disordered" evidence="1">
    <location>
        <begin position="153"/>
        <end position="180"/>
    </location>
</feature>
<protein>
    <submittedName>
        <fullName evidence="2">Uncharacterized protein</fullName>
    </submittedName>
</protein>
<sequence>MDLAREQIFGSLDRQKEIQAQFDVLKGELLTSISNLQCLNLADVHRIVVAFYDEALEKHIAACEDRKKLDLELLGSDAGLDEDVEALEVACREKAEKQWNINIKKRVEKKGDADFLEFCQKQRVAVNEILTSSAKFLRALDGIINEGVCKERSLESETGSSHREPTEKSEPKLDQHHSDQLQRELDIAKAENTGLTESLAAQLSRVVEQAKQISKLQSENLTLNERLCLEEEEYKKTKERALAAEGRLDIQAPLVENARASRLRAIELSKVVYVGKTPHYPSAGARPDWEAVHDGNSAVHHGAFDADRALYLLGDLSPNQVLQAENAYGKSLKFPIASMRVKSMANYRATMMWCGSFSCATVDSALDKEFLAAFQRVNEINADFHVTHPNNERSVVDSMARSSEVQELVNKGRIIARKIVKKYCELRKQPQITA</sequence>
<dbReference type="AlphaFoldDB" id="A0A2J6REN4"/>
<dbReference type="OrthoDB" id="10439321at2759"/>
<organism evidence="2 3">
    <name type="scientific">Hyaloscypha variabilis (strain UAMH 11265 / GT02V1 / F)</name>
    <name type="common">Meliniomyces variabilis</name>
    <dbReference type="NCBI Taxonomy" id="1149755"/>
    <lineage>
        <taxon>Eukaryota</taxon>
        <taxon>Fungi</taxon>
        <taxon>Dikarya</taxon>
        <taxon>Ascomycota</taxon>
        <taxon>Pezizomycotina</taxon>
        <taxon>Leotiomycetes</taxon>
        <taxon>Helotiales</taxon>
        <taxon>Hyaloscyphaceae</taxon>
        <taxon>Hyaloscypha</taxon>
        <taxon>Hyaloscypha variabilis</taxon>
    </lineage>
</organism>
<accession>A0A2J6REN4</accession>
<dbReference type="EMBL" id="KZ613950">
    <property type="protein sequence ID" value="PMD36980.1"/>
    <property type="molecule type" value="Genomic_DNA"/>
</dbReference>
<evidence type="ECO:0000313" key="2">
    <source>
        <dbReference type="EMBL" id="PMD36980.1"/>
    </source>
</evidence>